<protein>
    <recommendedName>
        <fullName evidence="2">LamG-like jellyroll fold domain-containing protein</fullName>
    </recommendedName>
</protein>
<name>A0A0F8Z2N5_9ZZZZ</name>
<dbReference type="Gene3D" id="2.60.120.200">
    <property type="match status" value="1"/>
</dbReference>
<dbReference type="AlphaFoldDB" id="A0A0F8Z2N5"/>
<comment type="caution">
    <text evidence="1">The sequence shown here is derived from an EMBL/GenBank/DDBJ whole genome shotgun (WGS) entry which is preliminary data.</text>
</comment>
<organism evidence="1">
    <name type="scientific">marine sediment metagenome</name>
    <dbReference type="NCBI Taxonomy" id="412755"/>
    <lineage>
        <taxon>unclassified sequences</taxon>
        <taxon>metagenomes</taxon>
        <taxon>ecological metagenomes</taxon>
    </lineage>
</organism>
<gene>
    <name evidence="1" type="ORF">LCGC14_2748450</name>
</gene>
<dbReference type="EMBL" id="LAZR01050190">
    <property type="protein sequence ID" value="KKK87913.1"/>
    <property type="molecule type" value="Genomic_DNA"/>
</dbReference>
<sequence>VKDDVKVGSALIVTASVNGPVYASMPKWRTANLLSWWTFDNLEADRDIQGSYNGTQVGNPVYTEEDDLTLGRTRRFLRFDGAGDYVDVGDITELDGAANITWAFRFRTPSLGGESTFIARYNGVGEKQFRFSIETDGSVVLGIEAGGGEAIATLVAGSIVVDTWYTLMVVYNGGGVGNSGRFQAYLNGVAITPTFSGQSIPATLQSVTESIFIGREALTVANDYTGDILDVSIWEASLSSGEALVWHNDLVADRIIAGFFKAT</sequence>
<accession>A0A0F8Z2N5</accession>
<feature type="non-terminal residue" evidence="1">
    <location>
        <position position="1"/>
    </location>
</feature>
<evidence type="ECO:0000313" key="1">
    <source>
        <dbReference type="EMBL" id="KKK87913.1"/>
    </source>
</evidence>
<dbReference type="SUPFAM" id="SSF49899">
    <property type="entry name" value="Concanavalin A-like lectins/glucanases"/>
    <property type="match status" value="1"/>
</dbReference>
<evidence type="ECO:0008006" key="2">
    <source>
        <dbReference type="Google" id="ProtNLM"/>
    </source>
</evidence>
<dbReference type="Pfam" id="PF13385">
    <property type="entry name" value="Laminin_G_3"/>
    <property type="match status" value="1"/>
</dbReference>
<dbReference type="InterPro" id="IPR013320">
    <property type="entry name" value="ConA-like_dom_sf"/>
</dbReference>
<reference evidence="1" key="1">
    <citation type="journal article" date="2015" name="Nature">
        <title>Complex archaea that bridge the gap between prokaryotes and eukaryotes.</title>
        <authorList>
            <person name="Spang A."/>
            <person name="Saw J.H."/>
            <person name="Jorgensen S.L."/>
            <person name="Zaremba-Niedzwiedzka K."/>
            <person name="Martijn J."/>
            <person name="Lind A.E."/>
            <person name="van Eijk R."/>
            <person name="Schleper C."/>
            <person name="Guy L."/>
            <person name="Ettema T.J."/>
        </authorList>
    </citation>
    <scope>NUCLEOTIDE SEQUENCE</scope>
</reference>
<proteinExistence type="predicted"/>